<keyword evidence="1" id="KW-0472">Membrane</keyword>
<dbReference type="InterPro" id="IPR038750">
    <property type="entry name" value="YczE/YyaS-like"/>
</dbReference>
<keyword evidence="1" id="KW-0812">Transmembrane</keyword>
<feature type="transmembrane region" description="Helical" evidence="1">
    <location>
        <begin position="170"/>
        <end position="200"/>
    </location>
</feature>
<feature type="transmembrane region" description="Helical" evidence="1">
    <location>
        <begin position="117"/>
        <end position="137"/>
    </location>
</feature>
<proteinExistence type="predicted"/>
<accession>A0A1C6I3I5</accession>
<sequence>MKQSVKDRLTEAGKKLPIFIFAPLLSALGISLCLKAALGLDPISLFIEGLSKVLGMAYSNASLLYNGSFILLACILAWKNIYIGTVLSGMLMGPFLKVYEHVLAFIDPASLVLWQRFLFFAVGQVIMCLGISVNVSLRFGLGSSDAIIFKICSVTGWHYKYLKMTFDATYLTVGFLMGGVLGVGTVLSMLTTGPIVEVGVKFLNRTLLKKLGLQNPLNEMKAKKKSRPAAVRKR</sequence>
<evidence type="ECO:0008006" key="3">
    <source>
        <dbReference type="Google" id="ProtNLM"/>
    </source>
</evidence>
<dbReference type="PANTHER" id="PTHR40078:SF1">
    <property type="entry name" value="INTEGRAL MEMBRANE PROTEIN"/>
    <property type="match status" value="1"/>
</dbReference>
<keyword evidence="1" id="KW-1133">Transmembrane helix</keyword>
<evidence type="ECO:0000313" key="2">
    <source>
        <dbReference type="EMBL" id="SCJ63605.1"/>
    </source>
</evidence>
<evidence type="ECO:0000256" key="1">
    <source>
        <dbReference type="SAM" id="Phobius"/>
    </source>
</evidence>
<reference evidence="2" key="1">
    <citation type="submission" date="2015-09" db="EMBL/GenBank/DDBJ databases">
        <authorList>
            <consortium name="Pathogen Informatics"/>
        </authorList>
    </citation>
    <scope>NUCLEOTIDE SEQUENCE</scope>
    <source>
        <strain evidence="2">2789STDY5834896</strain>
    </source>
</reference>
<dbReference type="Pfam" id="PF19700">
    <property type="entry name" value="DUF6198"/>
    <property type="match status" value="1"/>
</dbReference>
<feature type="transmembrane region" description="Helical" evidence="1">
    <location>
        <begin position="63"/>
        <end position="96"/>
    </location>
</feature>
<dbReference type="EMBL" id="FMHG01000001">
    <property type="protein sequence ID" value="SCJ63605.1"/>
    <property type="molecule type" value="Genomic_DNA"/>
</dbReference>
<dbReference type="PANTHER" id="PTHR40078">
    <property type="entry name" value="INTEGRAL MEMBRANE PROTEIN-RELATED"/>
    <property type="match status" value="1"/>
</dbReference>
<organism evidence="2">
    <name type="scientific">uncultured Anaerotruncus sp</name>
    <dbReference type="NCBI Taxonomy" id="905011"/>
    <lineage>
        <taxon>Bacteria</taxon>
        <taxon>Bacillati</taxon>
        <taxon>Bacillota</taxon>
        <taxon>Clostridia</taxon>
        <taxon>Eubacteriales</taxon>
        <taxon>Oscillospiraceae</taxon>
        <taxon>Anaerotruncus</taxon>
        <taxon>environmental samples</taxon>
    </lineage>
</organism>
<protein>
    <recommendedName>
        <fullName evidence="3">BCR, YitT family</fullName>
    </recommendedName>
</protein>
<dbReference type="AlphaFoldDB" id="A0A1C6I3I5"/>
<name>A0A1C6I3I5_9FIRM</name>
<gene>
    <name evidence="2" type="ORF">SAMEA3545359_01168</name>
</gene>